<dbReference type="Proteomes" id="UP000237222">
    <property type="component" value="Unassembled WGS sequence"/>
</dbReference>
<evidence type="ECO:0000313" key="2">
    <source>
        <dbReference type="Proteomes" id="UP000237222"/>
    </source>
</evidence>
<dbReference type="OrthoDB" id="6369226at2"/>
<dbReference type="RefSeq" id="WP_103684558.1">
    <property type="nucleotide sequence ID" value="NZ_PQGG01000027.1"/>
</dbReference>
<sequence>MQADHFDKEIYGRKAKCFGRNAALTVESTPLLVQGVAAGSTVNLELARRSGEGFDWKGKLVIQLSEDELAAFACVLLGYLPKFKFSRPGKGIEVERQPERIFIKGTAGAGLIYALPLPAGRVFAVSTLVIGQLQAHFDTADTQVVLASLRGAAGLLRTNT</sequence>
<protein>
    <submittedName>
        <fullName evidence="1">Uncharacterized protein</fullName>
    </submittedName>
</protein>
<name>A0A2S4HF41_9GAMM</name>
<reference evidence="1" key="1">
    <citation type="submission" date="2018-01" db="EMBL/GenBank/DDBJ databases">
        <authorList>
            <person name="Yu X.-D."/>
        </authorList>
    </citation>
    <scope>NUCLEOTIDE SEQUENCE</scope>
    <source>
        <strain evidence="1">ZX-21</strain>
    </source>
</reference>
<dbReference type="EMBL" id="PQGG01000027">
    <property type="protein sequence ID" value="POP52615.1"/>
    <property type="molecule type" value="Genomic_DNA"/>
</dbReference>
<comment type="caution">
    <text evidence="1">The sequence shown here is derived from an EMBL/GenBank/DDBJ whole genome shotgun (WGS) entry which is preliminary data.</text>
</comment>
<accession>A0A2S4HF41</accession>
<dbReference type="AlphaFoldDB" id="A0A2S4HF41"/>
<organism evidence="1 2">
    <name type="scientific">Zhongshania marina</name>
    <dbReference type="NCBI Taxonomy" id="2304603"/>
    <lineage>
        <taxon>Bacteria</taxon>
        <taxon>Pseudomonadati</taxon>
        <taxon>Pseudomonadota</taxon>
        <taxon>Gammaproteobacteria</taxon>
        <taxon>Cellvibrionales</taxon>
        <taxon>Spongiibacteraceae</taxon>
        <taxon>Zhongshania</taxon>
    </lineage>
</organism>
<gene>
    <name evidence="1" type="ORF">C0068_11090</name>
</gene>
<proteinExistence type="predicted"/>
<evidence type="ECO:0000313" key="1">
    <source>
        <dbReference type="EMBL" id="POP52615.1"/>
    </source>
</evidence>